<dbReference type="EMBL" id="JAZGQO010000018">
    <property type="protein sequence ID" value="KAK6167083.1"/>
    <property type="molecule type" value="Genomic_DNA"/>
</dbReference>
<protein>
    <recommendedName>
        <fullName evidence="1">DUF7869 domain-containing protein</fullName>
    </recommendedName>
</protein>
<reference evidence="2 3" key="1">
    <citation type="submission" date="2024-01" db="EMBL/GenBank/DDBJ databases">
        <title>The genome of the rayed Mediterranean limpet Patella caerulea (Linnaeus, 1758).</title>
        <authorList>
            <person name="Anh-Thu Weber A."/>
            <person name="Halstead-Nussloch G."/>
        </authorList>
    </citation>
    <scope>NUCLEOTIDE SEQUENCE [LARGE SCALE GENOMIC DNA]</scope>
    <source>
        <strain evidence="2">AATW-2023a</strain>
        <tissue evidence="2">Whole specimen</tissue>
    </source>
</reference>
<accession>A0AAN8G7M0</accession>
<evidence type="ECO:0000259" key="1">
    <source>
        <dbReference type="Pfam" id="PF25273"/>
    </source>
</evidence>
<dbReference type="Pfam" id="PF25273">
    <property type="entry name" value="DUF7869"/>
    <property type="match status" value="1"/>
</dbReference>
<gene>
    <name evidence="2" type="ORF">SNE40_021188</name>
</gene>
<dbReference type="AlphaFoldDB" id="A0AAN8G7M0"/>
<evidence type="ECO:0000313" key="3">
    <source>
        <dbReference type="Proteomes" id="UP001347796"/>
    </source>
</evidence>
<keyword evidence="3" id="KW-1185">Reference proteome</keyword>
<dbReference type="PANTHER" id="PTHR34415:SF1">
    <property type="entry name" value="INTEGRASE CATALYTIC DOMAIN-CONTAINING PROTEIN"/>
    <property type="match status" value="1"/>
</dbReference>
<evidence type="ECO:0000313" key="2">
    <source>
        <dbReference type="EMBL" id="KAK6167083.1"/>
    </source>
</evidence>
<dbReference type="InterPro" id="IPR057191">
    <property type="entry name" value="DUF7869"/>
</dbReference>
<name>A0AAN8G7M0_PATCE</name>
<proteinExistence type="predicted"/>
<organism evidence="2 3">
    <name type="scientific">Patella caerulea</name>
    <name type="common">Rayed Mediterranean limpet</name>
    <dbReference type="NCBI Taxonomy" id="87958"/>
    <lineage>
        <taxon>Eukaryota</taxon>
        <taxon>Metazoa</taxon>
        <taxon>Spiralia</taxon>
        <taxon>Lophotrochozoa</taxon>
        <taxon>Mollusca</taxon>
        <taxon>Gastropoda</taxon>
        <taxon>Patellogastropoda</taxon>
        <taxon>Patelloidea</taxon>
        <taxon>Patellidae</taxon>
        <taxon>Patella</taxon>
    </lineage>
</organism>
<feature type="domain" description="DUF7869" evidence="1">
    <location>
        <begin position="10"/>
        <end position="186"/>
    </location>
</feature>
<comment type="caution">
    <text evidence="2">The sequence shown here is derived from an EMBL/GenBank/DDBJ whole genome shotgun (WGS) entry which is preliminary data.</text>
</comment>
<sequence>MYFLTLRKCGLFGVCCEGIPQQVNYLIDESMASSKGSNSVINYLHHLFDNYGLGEKEAELHCDNCSGQNKNRFILWYMAWRTMHKLHSRIGLHFLIVDHTKFAPDWCFELIKQKYRRTRVSKLEDIAAVVRESTVTGVNIPQLVGLEDGKVYVKAYDWQTFLQPYFRPLQGIKNYQHFSFDSSAPGLVIARDCSDSENVTRFQLLKDPENLPPVNLPPVIQPPGLDQKRQTYLYDQIRDFCDDESKDICYPKPCVETQDRRCRGGRAKGCS</sequence>
<dbReference type="Proteomes" id="UP001347796">
    <property type="component" value="Unassembled WGS sequence"/>
</dbReference>
<dbReference type="PANTHER" id="PTHR34415">
    <property type="entry name" value="INTEGRASE CATALYTIC DOMAIN-CONTAINING PROTEIN"/>
    <property type="match status" value="1"/>
</dbReference>